<gene>
    <name evidence="2" type="ORF">SAMN02745176_01615</name>
</gene>
<evidence type="ECO:0000259" key="1">
    <source>
        <dbReference type="PROSITE" id="PS51186"/>
    </source>
</evidence>
<dbReference type="OrthoDB" id="9795206at2"/>
<dbReference type="PROSITE" id="PS51186">
    <property type="entry name" value="GNAT"/>
    <property type="match status" value="1"/>
</dbReference>
<sequence length="179" mass="21291">MYYGDKVKLRAYKREDIKLACEYMNDNELKRLLVNKIPYPTILDQEEKWFESLVDLKDSYNFAIEDLETGKYIGGCGINKINWLNRHVIIGIFIGDKNYWGKGYGTDAVKVLVKFIFEQMNMNKIKLNVFSFNKRAIRCYEKCGFQVEGILKQELFRDGQYYDEYAMAIFFEDWKKANK</sequence>
<dbReference type="SUPFAM" id="SSF55729">
    <property type="entry name" value="Acyl-CoA N-acyltransferases (Nat)"/>
    <property type="match status" value="1"/>
</dbReference>
<evidence type="ECO:0000313" key="3">
    <source>
        <dbReference type="Proteomes" id="UP000184442"/>
    </source>
</evidence>
<dbReference type="RefSeq" id="WP_073025702.1">
    <property type="nucleotide sequence ID" value="NZ_FQZS01000009.1"/>
</dbReference>
<dbReference type="InterPro" id="IPR016181">
    <property type="entry name" value="Acyl_CoA_acyltransferase"/>
</dbReference>
<dbReference type="STRING" id="1122184.SAMN02745176_01615"/>
<keyword evidence="2" id="KW-0808">Transferase</keyword>
<organism evidence="2 3">
    <name type="scientific">Lutispora thermophila DSM 19022</name>
    <dbReference type="NCBI Taxonomy" id="1122184"/>
    <lineage>
        <taxon>Bacteria</taxon>
        <taxon>Bacillati</taxon>
        <taxon>Bacillota</taxon>
        <taxon>Clostridia</taxon>
        <taxon>Lutisporales</taxon>
        <taxon>Lutisporaceae</taxon>
        <taxon>Lutispora</taxon>
    </lineage>
</organism>
<dbReference type="GO" id="GO:0016747">
    <property type="term" value="F:acyltransferase activity, transferring groups other than amino-acyl groups"/>
    <property type="evidence" value="ECO:0007669"/>
    <property type="project" value="InterPro"/>
</dbReference>
<dbReference type="InterPro" id="IPR000182">
    <property type="entry name" value="GNAT_dom"/>
</dbReference>
<accession>A0A1M6EKK8</accession>
<dbReference type="Pfam" id="PF13302">
    <property type="entry name" value="Acetyltransf_3"/>
    <property type="match status" value="1"/>
</dbReference>
<feature type="domain" description="N-acetyltransferase" evidence="1">
    <location>
        <begin position="7"/>
        <end position="172"/>
    </location>
</feature>
<evidence type="ECO:0000313" key="2">
    <source>
        <dbReference type="EMBL" id="SHI85984.1"/>
    </source>
</evidence>
<dbReference type="PANTHER" id="PTHR43415:SF3">
    <property type="entry name" value="GNAT-FAMILY ACETYLTRANSFERASE"/>
    <property type="match status" value="1"/>
</dbReference>
<protein>
    <submittedName>
        <fullName evidence="2">Protein N-acetyltransferase, RimJ/RimL family</fullName>
    </submittedName>
</protein>
<dbReference type="Gene3D" id="3.40.630.30">
    <property type="match status" value="1"/>
</dbReference>
<keyword evidence="3" id="KW-1185">Reference proteome</keyword>
<dbReference type="AlphaFoldDB" id="A0A1M6EKK8"/>
<reference evidence="2 3" key="1">
    <citation type="submission" date="2016-11" db="EMBL/GenBank/DDBJ databases">
        <authorList>
            <person name="Jaros S."/>
            <person name="Januszkiewicz K."/>
            <person name="Wedrychowicz H."/>
        </authorList>
    </citation>
    <scope>NUCLEOTIDE SEQUENCE [LARGE SCALE GENOMIC DNA]</scope>
    <source>
        <strain evidence="2 3">DSM 19022</strain>
    </source>
</reference>
<proteinExistence type="predicted"/>
<dbReference type="PANTHER" id="PTHR43415">
    <property type="entry name" value="SPERMIDINE N(1)-ACETYLTRANSFERASE"/>
    <property type="match status" value="1"/>
</dbReference>
<dbReference type="Proteomes" id="UP000184442">
    <property type="component" value="Unassembled WGS sequence"/>
</dbReference>
<dbReference type="EMBL" id="FQZS01000009">
    <property type="protein sequence ID" value="SHI85984.1"/>
    <property type="molecule type" value="Genomic_DNA"/>
</dbReference>
<name>A0A1M6EKK8_9FIRM</name>